<dbReference type="EMBL" id="QGGY01000001">
    <property type="protein sequence ID" value="PWJ78771.1"/>
    <property type="molecule type" value="Genomic_DNA"/>
</dbReference>
<reference evidence="2 3" key="1">
    <citation type="submission" date="2018-05" db="EMBL/GenBank/DDBJ databases">
        <authorList>
            <person name="Goeker M."/>
            <person name="Huntemann M."/>
            <person name="Clum A."/>
            <person name="Pillay M."/>
            <person name="Palaniappan K."/>
            <person name="Varghese N."/>
            <person name="Mikhailova N."/>
            <person name="Stamatis D."/>
            <person name="Reddy T."/>
            <person name="Daum C."/>
            <person name="Shapiro N."/>
            <person name="Ivanova N."/>
            <person name="Kyrpides N."/>
            <person name="Woyke T."/>
        </authorList>
    </citation>
    <scope>NUCLEOTIDE SEQUENCE [LARGE SCALE GENOMIC DNA]</scope>
    <source>
        <strain evidence="2 3">DSM 26524</strain>
    </source>
</reference>
<evidence type="ECO:0000313" key="2">
    <source>
        <dbReference type="EMBL" id="PWJ78771.1"/>
    </source>
</evidence>
<sequence>MWNFEILGVSLYHIAAWLYIYSFLGWVWESAFISFKQKKLVNRGFVTGPLCTIYGVGAVSVYLILRPLGDNPLLVYLGGVAVATVLEYITAVLMEAIFHACWWDYSTKKFNFQGKICLGSSVAWGFFTLIMFKVLQPFVELVTGLVDQETGQSIIIAVTVLYAADFAYSMTSAVNLGQKLGRLQLKLGEVAEYFLNTKIMTSVDEFREKWENYTIYSIKTSFREKVDLYQEKLAEQLESRGLTQYRDAAAEKLSSLRESYMKAVEKGSFGARRFMRAYPSLSRISRFKIKRNIKKKNKRERKEK</sequence>
<dbReference type="Pfam" id="PF06541">
    <property type="entry name" value="ABC_trans_CmpB"/>
    <property type="match status" value="1"/>
</dbReference>
<name>A0AB73T9A8_9FIRM</name>
<feature type="transmembrane region" description="Helical" evidence="1">
    <location>
        <begin position="6"/>
        <end position="28"/>
    </location>
</feature>
<dbReference type="AlphaFoldDB" id="A0AB73T9A8"/>
<protein>
    <submittedName>
        <fullName evidence="2">Membrane protein</fullName>
    </submittedName>
</protein>
<feature type="transmembrane region" description="Helical" evidence="1">
    <location>
        <begin position="40"/>
        <end position="64"/>
    </location>
</feature>
<keyword evidence="1" id="KW-1133">Transmembrane helix</keyword>
<dbReference type="Proteomes" id="UP000245412">
    <property type="component" value="Unassembled WGS sequence"/>
</dbReference>
<accession>A0AB73T9A8</accession>
<keyword evidence="1" id="KW-0812">Transmembrane</keyword>
<dbReference type="InterPro" id="IPR010540">
    <property type="entry name" value="CmpB_TMEM229"/>
</dbReference>
<comment type="caution">
    <text evidence="2">The sequence shown here is derived from an EMBL/GenBank/DDBJ whole genome shotgun (WGS) entry which is preliminary data.</text>
</comment>
<feature type="transmembrane region" description="Helical" evidence="1">
    <location>
        <begin position="115"/>
        <end position="134"/>
    </location>
</feature>
<organism evidence="2 3">
    <name type="scientific">Murimonas intestini</name>
    <dbReference type="NCBI Taxonomy" id="1337051"/>
    <lineage>
        <taxon>Bacteria</taxon>
        <taxon>Bacillati</taxon>
        <taxon>Bacillota</taxon>
        <taxon>Clostridia</taxon>
        <taxon>Lachnospirales</taxon>
        <taxon>Lachnospiraceae</taxon>
        <taxon>Murimonas</taxon>
    </lineage>
</organism>
<dbReference type="RefSeq" id="WP_109624217.1">
    <property type="nucleotide sequence ID" value="NZ_CABJAT010000001.1"/>
</dbReference>
<feature type="transmembrane region" description="Helical" evidence="1">
    <location>
        <begin position="154"/>
        <end position="176"/>
    </location>
</feature>
<evidence type="ECO:0000313" key="3">
    <source>
        <dbReference type="Proteomes" id="UP000245412"/>
    </source>
</evidence>
<dbReference type="Gene3D" id="1.20.5.1230">
    <property type="entry name" value="Apolipoprotein A-I"/>
    <property type="match status" value="1"/>
</dbReference>
<gene>
    <name evidence="2" type="ORF">C7383_101140</name>
</gene>
<feature type="transmembrane region" description="Helical" evidence="1">
    <location>
        <begin position="76"/>
        <end position="103"/>
    </location>
</feature>
<keyword evidence="3" id="KW-1185">Reference proteome</keyword>
<keyword evidence="1" id="KW-0472">Membrane</keyword>
<proteinExistence type="predicted"/>
<evidence type="ECO:0000256" key="1">
    <source>
        <dbReference type="SAM" id="Phobius"/>
    </source>
</evidence>